<organism evidence="1 2">
    <name type="scientific">Campylobacter gracilis RM3268</name>
    <dbReference type="NCBI Taxonomy" id="553220"/>
    <lineage>
        <taxon>Bacteria</taxon>
        <taxon>Pseudomonadati</taxon>
        <taxon>Campylobacterota</taxon>
        <taxon>Epsilonproteobacteria</taxon>
        <taxon>Campylobacterales</taxon>
        <taxon>Campylobacteraceae</taxon>
        <taxon>Campylobacter</taxon>
    </lineage>
</organism>
<dbReference type="Proteomes" id="UP000005709">
    <property type="component" value="Unassembled WGS sequence"/>
</dbReference>
<dbReference type="EMBL" id="ACYG01000005">
    <property type="protein sequence ID" value="EEV18959.1"/>
    <property type="molecule type" value="Genomic_DNA"/>
</dbReference>
<comment type="caution">
    <text evidence="1">The sequence shown here is derived from an EMBL/GenBank/DDBJ whole genome shotgun (WGS) entry which is preliminary data.</text>
</comment>
<keyword evidence="2" id="KW-1185">Reference proteome</keyword>
<proteinExistence type="predicted"/>
<reference evidence="1 2" key="1">
    <citation type="submission" date="2009-07" db="EMBL/GenBank/DDBJ databases">
        <authorList>
            <person name="Madupu R."/>
            <person name="Sebastian Y."/>
            <person name="Durkin A.S."/>
            <person name="Torralba M."/>
            <person name="Methe B."/>
            <person name="Sutton G.G."/>
            <person name="Strausberg R.L."/>
            <person name="Nelson K.E."/>
        </authorList>
    </citation>
    <scope>NUCLEOTIDE SEQUENCE [LARGE SCALE GENOMIC DNA]</scope>
    <source>
        <strain evidence="1 2">RM3268</strain>
    </source>
</reference>
<evidence type="ECO:0000313" key="1">
    <source>
        <dbReference type="EMBL" id="EEV18959.1"/>
    </source>
</evidence>
<name>C8PE86_9BACT</name>
<sequence length="40" mass="4686">MRGILRCEISSPRVRDVKFGARNFAAILPRRISMFYTSRL</sequence>
<accession>C8PE86</accession>
<gene>
    <name evidence="1" type="ORF">CAMGR0001_2436</name>
</gene>
<evidence type="ECO:0000313" key="2">
    <source>
        <dbReference type="Proteomes" id="UP000005709"/>
    </source>
</evidence>
<dbReference type="AlphaFoldDB" id="C8PE86"/>
<protein>
    <submittedName>
        <fullName evidence="1">Uncharacterized protein</fullName>
    </submittedName>
</protein>